<dbReference type="Gene3D" id="3.30.1540.10">
    <property type="entry name" value="formyl-coa transferase, domain 3"/>
    <property type="match status" value="1"/>
</dbReference>
<evidence type="ECO:0000256" key="1">
    <source>
        <dbReference type="ARBA" id="ARBA00022679"/>
    </source>
</evidence>
<protein>
    <submittedName>
        <fullName evidence="2">Formyl-CoA transferase</fullName>
    </submittedName>
</protein>
<dbReference type="Gene3D" id="3.40.50.10540">
    <property type="entry name" value="Crotonobetainyl-coa:carnitine coa-transferase, domain 1"/>
    <property type="match status" value="1"/>
</dbReference>
<dbReference type="PANTHER" id="PTHR48207:SF3">
    <property type="entry name" value="SUCCINATE--HYDROXYMETHYLGLUTARATE COA-TRANSFERASE"/>
    <property type="match status" value="1"/>
</dbReference>
<dbReference type="SUPFAM" id="SSF89796">
    <property type="entry name" value="CoA-transferase family III (CaiB/BaiF)"/>
    <property type="match status" value="1"/>
</dbReference>
<gene>
    <name evidence="2" type="ORF">AE618_08555</name>
</gene>
<dbReference type="InterPro" id="IPR003673">
    <property type="entry name" value="CoA-Trfase_fam_III"/>
</dbReference>
<evidence type="ECO:0000313" key="3">
    <source>
        <dbReference type="Proteomes" id="UP000037822"/>
    </source>
</evidence>
<name>A0A0N1N359_9HYPH</name>
<dbReference type="EMBL" id="LGSZ01000029">
    <property type="protein sequence ID" value="KPH81378.1"/>
    <property type="molecule type" value="Genomic_DNA"/>
</dbReference>
<accession>A0A0N1N359</accession>
<dbReference type="GO" id="GO:0008410">
    <property type="term" value="F:CoA-transferase activity"/>
    <property type="evidence" value="ECO:0007669"/>
    <property type="project" value="TreeGrafter"/>
</dbReference>
<dbReference type="OrthoDB" id="9806585at2"/>
<dbReference type="Proteomes" id="UP000037822">
    <property type="component" value="Unassembled WGS sequence"/>
</dbReference>
<keyword evidence="1 2" id="KW-0808">Transferase</keyword>
<evidence type="ECO:0000313" key="2">
    <source>
        <dbReference type="EMBL" id="KPH81378.1"/>
    </source>
</evidence>
<reference evidence="2 3" key="1">
    <citation type="submission" date="2015-07" db="EMBL/GenBank/DDBJ databases">
        <title>Whole genome sequencing of Bosea vaviloviae isolated from cave pool.</title>
        <authorList>
            <person name="Tan N.E.H."/>
            <person name="Lee Y.P."/>
            <person name="Gan H.M."/>
            <person name="Barton H."/>
            <person name="Savka M.A."/>
        </authorList>
    </citation>
    <scope>NUCLEOTIDE SEQUENCE [LARGE SCALE GENOMIC DNA]</scope>
    <source>
        <strain evidence="2 3">SD260</strain>
    </source>
</reference>
<dbReference type="AlphaFoldDB" id="A0A0N1N359"/>
<proteinExistence type="predicted"/>
<dbReference type="PANTHER" id="PTHR48207">
    <property type="entry name" value="SUCCINATE--HYDROXYMETHYLGLUTARATE COA-TRANSFERASE"/>
    <property type="match status" value="1"/>
</dbReference>
<sequence length="400" mass="42932">MEEYVTKPLTGVRVLDLTKVLAGPLCTQYLGEMGAEIIKVEPVQLGDETRGWPPFRAPGLGAVYMSVNRNKRSIALDLKTERGKAIVHRLAKTADVAIESFGTGVAERLGIDAETLRAINPRLIHCSISGFGREGPLRAAPGYDVILQAFCGVMALTGEEGGSYIRSPISPIDQMTGMHALTGILAKLYERQNGGAGGTVNVSLYDTAMGLMAYNLQSFWERGVQPKKCGSSHESLCPYQALEAADGPIMIGVANDNLWRKFCAAAGLDQLADDPEFRTNADRVRNRARTLEIVQAALLTNTAAHWYEVLSKAGIPCSPINSIQQLLDHPHTQATGMVMTYDRPGVGDLHGIAQPVRFDGRVAEPGLSPPNHGEHTEEILAELGLTPGELESLAPGEAAA</sequence>
<dbReference type="Pfam" id="PF02515">
    <property type="entry name" value="CoA_transf_3"/>
    <property type="match status" value="1"/>
</dbReference>
<organism evidence="2 3">
    <name type="scientific">Bosea vaviloviae</name>
    <dbReference type="NCBI Taxonomy" id="1526658"/>
    <lineage>
        <taxon>Bacteria</taxon>
        <taxon>Pseudomonadati</taxon>
        <taxon>Pseudomonadota</taxon>
        <taxon>Alphaproteobacteria</taxon>
        <taxon>Hyphomicrobiales</taxon>
        <taxon>Boseaceae</taxon>
        <taxon>Bosea</taxon>
    </lineage>
</organism>
<dbReference type="PATRIC" id="fig|1526658.3.peg.2734"/>
<dbReference type="InterPro" id="IPR023606">
    <property type="entry name" value="CoA-Trfase_III_dom_1_sf"/>
</dbReference>
<keyword evidence="3" id="KW-1185">Reference proteome</keyword>
<dbReference type="InterPro" id="IPR050483">
    <property type="entry name" value="CoA-transferase_III_domain"/>
</dbReference>
<dbReference type="InterPro" id="IPR044855">
    <property type="entry name" value="CoA-Trfase_III_dom3_sf"/>
</dbReference>
<comment type="caution">
    <text evidence="2">The sequence shown here is derived from an EMBL/GenBank/DDBJ whole genome shotgun (WGS) entry which is preliminary data.</text>
</comment>